<comment type="caution">
    <text evidence="3">The sequence shown here is derived from an EMBL/GenBank/DDBJ whole genome shotgun (WGS) entry which is preliminary data.</text>
</comment>
<evidence type="ECO:0000313" key="3">
    <source>
        <dbReference type="EMBL" id="KAJ5179248.1"/>
    </source>
</evidence>
<dbReference type="Proteomes" id="UP001146351">
    <property type="component" value="Unassembled WGS sequence"/>
</dbReference>
<protein>
    <submittedName>
        <fullName evidence="3">Uncharacterized protein</fullName>
    </submittedName>
</protein>
<feature type="compositionally biased region" description="Polar residues" evidence="1">
    <location>
        <begin position="1"/>
        <end position="23"/>
    </location>
</feature>
<keyword evidence="2" id="KW-0812">Transmembrane</keyword>
<sequence>MSPSTKPNTPPSGSSTAGDSSPEINPFLPNPAYPGEIYTGKDWVPKPNLDRSQGQTQEQARAEYTPPAERVQSRQHISRWQQLKNTPKVSLAIIIFMVMVVIAMTVVIALMGYDVIKVAPTNDTGSTRNFLIGRQYAILPIDSQAGVSASPSFTPLPTVIPDSLPTETIVLEVSSSFETSLTVPAVLPTSHSVIASRNVTSFSGSSRIMGTAIKSSSAVVSNTTFITRTRTPHAPTRLPF</sequence>
<name>A0A9W9IHM1_9EURO</name>
<evidence type="ECO:0000256" key="1">
    <source>
        <dbReference type="SAM" id="MobiDB-lite"/>
    </source>
</evidence>
<feature type="transmembrane region" description="Helical" evidence="2">
    <location>
        <begin position="89"/>
        <end position="113"/>
    </location>
</feature>
<evidence type="ECO:0000313" key="4">
    <source>
        <dbReference type="Proteomes" id="UP001146351"/>
    </source>
</evidence>
<feature type="compositionally biased region" description="Polar residues" evidence="1">
    <location>
        <begin position="50"/>
        <end position="59"/>
    </location>
</feature>
<dbReference type="EMBL" id="JAPQKO010000002">
    <property type="protein sequence ID" value="KAJ5179248.1"/>
    <property type="molecule type" value="Genomic_DNA"/>
</dbReference>
<organism evidence="3 4">
    <name type="scientific">Penicillium capsulatum</name>
    <dbReference type="NCBI Taxonomy" id="69766"/>
    <lineage>
        <taxon>Eukaryota</taxon>
        <taxon>Fungi</taxon>
        <taxon>Dikarya</taxon>
        <taxon>Ascomycota</taxon>
        <taxon>Pezizomycotina</taxon>
        <taxon>Eurotiomycetes</taxon>
        <taxon>Eurotiomycetidae</taxon>
        <taxon>Eurotiales</taxon>
        <taxon>Aspergillaceae</taxon>
        <taxon>Penicillium</taxon>
    </lineage>
</organism>
<reference evidence="3" key="1">
    <citation type="submission" date="2022-11" db="EMBL/GenBank/DDBJ databases">
        <authorList>
            <person name="Petersen C."/>
        </authorList>
    </citation>
    <scope>NUCLEOTIDE SEQUENCE</scope>
    <source>
        <strain evidence="3">IBT 21917</strain>
    </source>
</reference>
<evidence type="ECO:0000256" key="2">
    <source>
        <dbReference type="SAM" id="Phobius"/>
    </source>
</evidence>
<reference evidence="3" key="2">
    <citation type="journal article" date="2023" name="IMA Fungus">
        <title>Comparative genomic study of the Penicillium genus elucidates a diverse pangenome and 15 lateral gene transfer events.</title>
        <authorList>
            <person name="Petersen C."/>
            <person name="Sorensen T."/>
            <person name="Nielsen M.R."/>
            <person name="Sondergaard T.E."/>
            <person name="Sorensen J.L."/>
            <person name="Fitzpatrick D.A."/>
            <person name="Frisvad J.C."/>
            <person name="Nielsen K.L."/>
        </authorList>
    </citation>
    <scope>NUCLEOTIDE SEQUENCE</scope>
    <source>
        <strain evidence="3">IBT 21917</strain>
    </source>
</reference>
<accession>A0A9W9IHM1</accession>
<proteinExistence type="predicted"/>
<gene>
    <name evidence="3" type="ORF">N7492_002458</name>
</gene>
<dbReference type="AlphaFoldDB" id="A0A9W9IHM1"/>
<keyword evidence="2" id="KW-0472">Membrane</keyword>
<feature type="region of interest" description="Disordered" evidence="1">
    <location>
        <begin position="1"/>
        <end position="75"/>
    </location>
</feature>
<keyword evidence="2" id="KW-1133">Transmembrane helix</keyword>
<keyword evidence="4" id="KW-1185">Reference proteome</keyword>